<dbReference type="EMBL" id="CP032514">
    <property type="protein sequence ID" value="AYD90318.1"/>
    <property type="molecule type" value="Genomic_DNA"/>
</dbReference>
<proteinExistence type="predicted"/>
<evidence type="ECO:0000313" key="2">
    <source>
        <dbReference type="EMBL" id="AYD90318.1"/>
    </source>
</evidence>
<organism evidence="2 3">
    <name type="scientific">Actinomyces lilanjuaniae</name>
    <dbReference type="NCBI Taxonomy" id="2321394"/>
    <lineage>
        <taxon>Bacteria</taxon>
        <taxon>Bacillati</taxon>
        <taxon>Actinomycetota</taxon>
        <taxon>Actinomycetes</taxon>
        <taxon>Actinomycetales</taxon>
        <taxon>Actinomycetaceae</taxon>
        <taxon>Actinomyces</taxon>
    </lineage>
</organism>
<evidence type="ECO:0000259" key="1">
    <source>
        <dbReference type="Pfam" id="PF08887"/>
    </source>
</evidence>
<gene>
    <name evidence="2" type="ORF">D5R93_10450</name>
</gene>
<protein>
    <recommendedName>
        <fullName evidence="1">GAD-related domain-containing protein</fullName>
    </recommendedName>
</protein>
<feature type="domain" description="GAD-related" evidence="1">
    <location>
        <begin position="68"/>
        <end position="156"/>
    </location>
</feature>
<evidence type="ECO:0000313" key="3">
    <source>
        <dbReference type="Proteomes" id="UP000273001"/>
    </source>
</evidence>
<accession>A0ABM6Z4Q6</accession>
<reference evidence="2 3" key="1">
    <citation type="submission" date="2018-09" db="EMBL/GenBank/DDBJ databases">
        <authorList>
            <person name="Li J."/>
        </authorList>
    </citation>
    <scope>NUCLEOTIDE SEQUENCE [LARGE SCALE GENOMIC DNA]</scope>
    <source>
        <strain evidence="2 3">2129</strain>
    </source>
</reference>
<dbReference type="Proteomes" id="UP000273001">
    <property type="component" value="Chromosome"/>
</dbReference>
<dbReference type="InterPro" id="IPR014983">
    <property type="entry name" value="GAD-rel"/>
</dbReference>
<name>A0ABM6Z4Q6_9ACTO</name>
<sequence>MVVGVPLSEGAWGGSRAWGLWWCGGGYGLVMRMSKEEWHQGWLHATPEWVDANMDDLVEEGYAPMGVGHPVTQEHVGYFGGVLPASVLHLWRRFGFEGFGQGRWWFTDPFRWAPVVDAWLEGTPVPFPSQRWWCLARNATGDMELWGEVSGPALTVDPVMGWVRPHAGRAARMSDPVMRERLGATTLASPRRRTWTTTTRVCWWPTGPSSTWGCWGLTRSTG</sequence>
<dbReference type="Pfam" id="PF08887">
    <property type="entry name" value="GAD-like"/>
    <property type="match status" value="1"/>
</dbReference>
<keyword evidence="3" id="KW-1185">Reference proteome</keyword>